<dbReference type="SMART" id="SM00418">
    <property type="entry name" value="HTH_ARSR"/>
    <property type="match status" value="1"/>
</dbReference>
<evidence type="ECO:0000313" key="5">
    <source>
        <dbReference type="EMBL" id="KFX69929.1"/>
    </source>
</evidence>
<dbReference type="InterPro" id="IPR011991">
    <property type="entry name" value="ArsR-like_HTH"/>
</dbReference>
<dbReference type="Gene3D" id="1.10.10.10">
    <property type="entry name" value="Winged helix-like DNA-binding domain superfamily/Winged helix DNA-binding domain"/>
    <property type="match status" value="1"/>
</dbReference>
<feature type="domain" description="HTH arsR-type" evidence="4">
    <location>
        <begin position="1"/>
        <end position="102"/>
    </location>
</feature>
<keyword evidence="1" id="KW-0805">Transcription regulation</keyword>
<proteinExistence type="predicted"/>
<comment type="caution">
    <text evidence="5">The sequence shown here is derived from an EMBL/GenBank/DDBJ whole genome shotgun (WGS) entry which is preliminary data.</text>
</comment>
<dbReference type="PANTHER" id="PTHR33154:SF33">
    <property type="entry name" value="TRANSCRIPTIONAL REPRESSOR SDPR"/>
    <property type="match status" value="1"/>
</dbReference>
<dbReference type="InterPro" id="IPR001845">
    <property type="entry name" value="HTH_ArsR_DNA-bd_dom"/>
</dbReference>
<protein>
    <submittedName>
        <fullName evidence="5">ArsR family transcriptional regulator</fullName>
    </submittedName>
</protein>
<dbReference type="STRING" id="1395571.TMS3_0110490"/>
<dbReference type="PROSITE" id="PS50987">
    <property type="entry name" value="HTH_ARSR_2"/>
    <property type="match status" value="1"/>
</dbReference>
<keyword evidence="3" id="KW-0804">Transcription</keyword>
<accession>A0A0A1YMS6</accession>
<name>A0A0A1YMS6_9PSED</name>
<sequence>MNIENVISALNNPVRRRILEWLKDRSNFPPSLPEHADLDGVCVAYIQEKAGLSQSTISNYMGVLKQAGLVVAERHGQWTFYRRNEGNIQAFLNEVEKELLKP</sequence>
<dbReference type="Proteomes" id="UP000030063">
    <property type="component" value="Unassembled WGS sequence"/>
</dbReference>
<dbReference type="PANTHER" id="PTHR33154">
    <property type="entry name" value="TRANSCRIPTIONAL REGULATOR, ARSR FAMILY"/>
    <property type="match status" value="1"/>
</dbReference>
<keyword evidence="6" id="KW-1185">Reference proteome</keyword>
<dbReference type="AlphaFoldDB" id="A0A0A1YMS6"/>
<dbReference type="OrthoDB" id="9790747at2"/>
<dbReference type="GO" id="GO:0003677">
    <property type="term" value="F:DNA binding"/>
    <property type="evidence" value="ECO:0007669"/>
    <property type="project" value="UniProtKB-KW"/>
</dbReference>
<evidence type="ECO:0000256" key="3">
    <source>
        <dbReference type="ARBA" id="ARBA00023163"/>
    </source>
</evidence>
<evidence type="ECO:0000256" key="1">
    <source>
        <dbReference type="ARBA" id="ARBA00023015"/>
    </source>
</evidence>
<dbReference type="EMBL" id="AWSQ01000002">
    <property type="protein sequence ID" value="KFX69929.1"/>
    <property type="molecule type" value="Genomic_DNA"/>
</dbReference>
<evidence type="ECO:0000256" key="2">
    <source>
        <dbReference type="ARBA" id="ARBA00023125"/>
    </source>
</evidence>
<dbReference type="InterPro" id="IPR036388">
    <property type="entry name" value="WH-like_DNA-bd_sf"/>
</dbReference>
<dbReference type="GO" id="GO:0003700">
    <property type="term" value="F:DNA-binding transcription factor activity"/>
    <property type="evidence" value="ECO:0007669"/>
    <property type="project" value="InterPro"/>
</dbReference>
<dbReference type="RefSeq" id="WP_025165181.1">
    <property type="nucleotide sequence ID" value="NZ_AWSQ01000002.1"/>
</dbReference>
<keyword evidence="2" id="KW-0238">DNA-binding</keyword>
<dbReference type="InterPro" id="IPR051081">
    <property type="entry name" value="HTH_MetalResp_TranReg"/>
</dbReference>
<dbReference type="CDD" id="cd00090">
    <property type="entry name" value="HTH_ARSR"/>
    <property type="match status" value="1"/>
</dbReference>
<dbReference type="SUPFAM" id="SSF46785">
    <property type="entry name" value="Winged helix' DNA-binding domain"/>
    <property type="match status" value="1"/>
</dbReference>
<reference evidence="5 6" key="1">
    <citation type="journal article" date="2014" name="Genome Announc.">
        <title>Draft Genome Sequence of Petroleum Oil-Degrading Marine Bacterium Pseudomonas taeanensis Strain MS-3, Isolated from a Crude Oil-Contaminated Seashore.</title>
        <authorList>
            <person name="Lee S.Y."/>
            <person name="Kim S.H."/>
            <person name="Lee D.G."/>
            <person name="Shin S."/>
            <person name="Yun S.H."/>
            <person name="Choi C.W."/>
            <person name="Chung Y.H."/>
            <person name="Choi J.S."/>
            <person name="Kahng H.Y."/>
            <person name="Kim S.I."/>
        </authorList>
    </citation>
    <scope>NUCLEOTIDE SEQUENCE [LARGE SCALE GENOMIC DNA]</scope>
    <source>
        <strain evidence="5 6">MS-3</strain>
    </source>
</reference>
<gene>
    <name evidence="5" type="ORF">TMS3_0110490</name>
</gene>
<organism evidence="5 6">
    <name type="scientific">Pseudomonas taeanensis MS-3</name>
    <dbReference type="NCBI Taxonomy" id="1395571"/>
    <lineage>
        <taxon>Bacteria</taxon>
        <taxon>Pseudomonadati</taxon>
        <taxon>Pseudomonadota</taxon>
        <taxon>Gammaproteobacteria</taxon>
        <taxon>Pseudomonadales</taxon>
        <taxon>Pseudomonadaceae</taxon>
        <taxon>Pseudomonas</taxon>
    </lineage>
</organism>
<evidence type="ECO:0000313" key="6">
    <source>
        <dbReference type="Proteomes" id="UP000030063"/>
    </source>
</evidence>
<evidence type="ECO:0000259" key="4">
    <source>
        <dbReference type="PROSITE" id="PS50987"/>
    </source>
</evidence>
<dbReference type="eggNOG" id="COG0640">
    <property type="taxonomic scope" value="Bacteria"/>
</dbReference>
<dbReference type="InterPro" id="IPR036390">
    <property type="entry name" value="WH_DNA-bd_sf"/>
</dbReference>